<dbReference type="EMBL" id="FN668661">
    <property type="protein sequence ID" value="CBK23521.2"/>
    <property type="molecule type" value="Genomic_DNA"/>
</dbReference>
<keyword evidence="4" id="KW-1185">Reference proteome</keyword>
<dbReference type="PANTHER" id="PTHR18929:SF240">
    <property type="entry name" value="PROTEIN DISULFIDE-ISOMERASE"/>
    <property type="match status" value="1"/>
</dbReference>
<accession>D8M5S2</accession>
<gene>
    <name evidence="3" type="ORF">GSBLH_T00007127001</name>
</gene>
<dbReference type="Pfam" id="PF00085">
    <property type="entry name" value="Thioredoxin"/>
    <property type="match status" value="2"/>
</dbReference>
<dbReference type="Proteomes" id="UP000008312">
    <property type="component" value="Unassembled WGS sequence"/>
</dbReference>
<dbReference type="PROSITE" id="PS51352">
    <property type="entry name" value="THIOREDOXIN_2"/>
    <property type="match status" value="1"/>
</dbReference>
<protein>
    <recommendedName>
        <fullName evidence="2">Thioredoxin domain-containing protein</fullName>
    </recommendedName>
</protein>
<dbReference type="GO" id="GO:0003756">
    <property type="term" value="F:protein disulfide isomerase activity"/>
    <property type="evidence" value="ECO:0007669"/>
    <property type="project" value="TreeGrafter"/>
</dbReference>
<dbReference type="InParanoid" id="D8M5S2"/>
<comment type="similarity">
    <text evidence="1">Belongs to the protein disulfide isomerase family.</text>
</comment>
<evidence type="ECO:0000256" key="1">
    <source>
        <dbReference type="ARBA" id="ARBA00006347"/>
    </source>
</evidence>
<dbReference type="Gene3D" id="3.40.30.10">
    <property type="entry name" value="Glutaredoxin"/>
    <property type="match status" value="3"/>
</dbReference>
<feature type="domain" description="Thioredoxin" evidence="2">
    <location>
        <begin position="1"/>
        <end position="131"/>
    </location>
</feature>
<organism evidence="3">
    <name type="scientific">Blastocystis hominis</name>
    <dbReference type="NCBI Taxonomy" id="12968"/>
    <lineage>
        <taxon>Eukaryota</taxon>
        <taxon>Sar</taxon>
        <taxon>Stramenopiles</taxon>
        <taxon>Bigyra</taxon>
        <taxon>Opalozoa</taxon>
        <taxon>Opalinata</taxon>
        <taxon>Blastocystidae</taxon>
        <taxon>Blastocystis</taxon>
    </lineage>
</organism>
<evidence type="ECO:0000313" key="3">
    <source>
        <dbReference type="EMBL" id="CBK23521.2"/>
    </source>
</evidence>
<sequence length="454" mass="53167">MLTNNVHYVEKGKLIEYTEQHPLVLVHWYASWCTYCKDFAPTWSQMSDIGYEGKNEFEMIKVELGDDKEYVDRYSVAVFPDFGVFVNGEYFRYNGQKLAGDILHFAVNHTSDGILRIVESEMIPFLEQSSNVVYLGLFDEGSEEEAIFKRSVVREKNVLFVIPTPEVRDAFLQERHLASPTIFVLKSFDEYFASLSGPFTDSNVREFVAMHSDPVVYPTSNPRYKDYFYQHPKVWTTMLVDEENAVYPSLRTAKFVEMCRKLPGMNCFYVEKKEKRMYNGYIANLNPDYPFLLTVHRIRGYHFKYEWPSIEDEPMENLVFFGQNILSGAVKPFMRSKRITPKEGELVREVAGSEFEKEVMQSENDVVIQFYSNVCDHCKKMSKRFEKVAAALQDDPSLTFLRYSVNENEIDVEQIYASYFHSVLYVRKGEKVEIVEYPRSRKSWRTKVEVWGGR</sequence>
<dbReference type="GO" id="GO:0006457">
    <property type="term" value="P:protein folding"/>
    <property type="evidence" value="ECO:0007669"/>
    <property type="project" value="TreeGrafter"/>
</dbReference>
<evidence type="ECO:0000313" key="4">
    <source>
        <dbReference type="Proteomes" id="UP000008312"/>
    </source>
</evidence>
<dbReference type="CDD" id="cd02961">
    <property type="entry name" value="PDI_a_family"/>
    <property type="match status" value="1"/>
</dbReference>
<reference evidence="3" key="1">
    <citation type="submission" date="2010-02" db="EMBL/GenBank/DDBJ databases">
        <title>Sequencing and annotation of the Blastocystis hominis genome.</title>
        <authorList>
            <person name="Wincker P."/>
        </authorList>
    </citation>
    <scope>NUCLEOTIDE SEQUENCE</scope>
    <source>
        <strain evidence="3">Singapore isolate B</strain>
    </source>
</reference>
<dbReference type="GeneID" id="24923251"/>
<dbReference type="OrthoDB" id="427280at2759"/>
<dbReference type="GO" id="GO:0005783">
    <property type="term" value="C:endoplasmic reticulum"/>
    <property type="evidence" value="ECO:0007669"/>
    <property type="project" value="TreeGrafter"/>
</dbReference>
<dbReference type="PANTHER" id="PTHR18929">
    <property type="entry name" value="PROTEIN DISULFIDE ISOMERASE"/>
    <property type="match status" value="1"/>
</dbReference>
<dbReference type="SUPFAM" id="SSF52833">
    <property type="entry name" value="Thioredoxin-like"/>
    <property type="match status" value="2"/>
</dbReference>
<name>D8M5S2_BLAHO</name>
<dbReference type="RefSeq" id="XP_012897569.1">
    <property type="nucleotide sequence ID" value="XM_013042115.1"/>
</dbReference>
<dbReference type="InterPro" id="IPR013766">
    <property type="entry name" value="Thioredoxin_domain"/>
</dbReference>
<dbReference type="InterPro" id="IPR036249">
    <property type="entry name" value="Thioredoxin-like_sf"/>
</dbReference>
<dbReference type="AlphaFoldDB" id="D8M5S2"/>
<dbReference type="OMA" id="NSYDSEH"/>
<dbReference type="GO" id="GO:0034976">
    <property type="term" value="P:response to endoplasmic reticulum stress"/>
    <property type="evidence" value="ECO:0007669"/>
    <property type="project" value="TreeGrafter"/>
</dbReference>
<evidence type="ECO:0000259" key="2">
    <source>
        <dbReference type="PROSITE" id="PS51352"/>
    </source>
</evidence>
<proteinExistence type="inferred from homology"/>